<evidence type="ECO:0000313" key="3">
    <source>
        <dbReference type="EMBL" id="MBB6455389.1"/>
    </source>
</evidence>
<protein>
    <submittedName>
        <fullName evidence="3">Peptidoglycan-N-acetylmuramic acid deacetylase</fullName>
        <ecNumber evidence="3">3.5.1.-</ecNumber>
    </submittedName>
</protein>
<dbReference type="CDD" id="cd10948">
    <property type="entry name" value="CE4_BsPdaA_like"/>
    <property type="match status" value="1"/>
</dbReference>
<comment type="caution">
    <text evidence="3">The sequence shown here is derived from an EMBL/GenBank/DDBJ whole genome shotgun (WGS) entry which is preliminary data.</text>
</comment>
<feature type="chain" id="PRO_5032974361" evidence="1">
    <location>
        <begin position="26"/>
        <end position="261"/>
    </location>
</feature>
<sequence>MKKRVYFILTIIIFVIASPLSTTHAFDTTTFGWGYKKNKEHNPPDAGKYGPMLDKYNSFYVDKSGDKVVYLTFDLGYEAGHTGQILDVLKKKKVPAAFFLAGHYITSATDLVKRMRDEGHIIGNHSYNHHDFTTLSEEKIKEELDKINDELYDAIGQKYTQYVRPPRGDFSERTLAITEKLGYTTVFWSSAFVDWGSEKGWQTAYQSIMDHIHPGAIILLHATSKDNAEALSHLIDELRKRGYGFKSLDDLLWKETVKLPF</sequence>
<dbReference type="PROSITE" id="PS51677">
    <property type="entry name" value="NODB"/>
    <property type="match status" value="1"/>
</dbReference>
<evidence type="ECO:0000256" key="1">
    <source>
        <dbReference type="SAM" id="SignalP"/>
    </source>
</evidence>
<dbReference type="EC" id="3.5.1.-" evidence="3"/>
<keyword evidence="3" id="KW-0378">Hydrolase</keyword>
<dbReference type="EMBL" id="JACHGH010000020">
    <property type="protein sequence ID" value="MBB6455389.1"/>
    <property type="molecule type" value="Genomic_DNA"/>
</dbReference>
<dbReference type="AlphaFoldDB" id="A0A841Q9L9"/>
<dbReference type="Pfam" id="PF01522">
    <property type="entry name" value="Polysacc_deac_1"/>
    <property type="match status" value="1"/>
</dbReference>
<accession>A0A841Q9L9</accession>
<evidence type="ECO:0000313" key="4">
    <source>
        <dbReference type="Proteomes" id="UP000581688"/>
    </source>
</evidence>
<dbReference type="InterPro" id="IPR011330">
    <property type="entry name" value="Glyco_hydro/deAcase_b/a-brl"/>
</dbReference>
<dbReference type="GO" id="GO:0016810">
    <property type="term" value="F:hydrolase activity, acting on carbon-nitrogen (but not peptide) bonds"/>
    <property type="evidence" value="ECO:0007669"/>
    <property type="project" value="InterPro"/>
</dbReference>
<dbReference type="InterPro" id="IPR050248">
    <property type="entry name" value="Polysacc_deacetylase_ArnD"/>
</dbReference>
<evidence type="ECO:0000259" key="2">
    <source>
        <dbReference type="PROSITE" id="PS51677"/>
    </source>
</evidence>
<dbReference type="PANTHER" id="PTHR10587">
    <property type="entry name" value="GLYCOSYL TRANSFERASE-RELATED"/>
    <property type="match status" value="1"/>
</dbReference>
<dbReference type="Proteomes" id="UP000581688">
    <property type="component" value="Unassembled WGS sequence"/>
</dbReference>
<feature type="signal peptide" evidence="1">
    <location>
        <begin position="1"/>
        <end position="25"/>
    </location>
</feature>
<proteinExistence type="predicted"/>
<organism evidence="3 4">
    <name type="scientific">Salirhabdus euzebyi</name>
    <dbReference type="NCBI Taxonomy" id="394506"/>
    <lineage>
        <taxon>Bacteria</taxon>
        <taxon>Bacillati</taxon>
        <taxon>Bacillota</taxon>
        <taxon>Bacilli</taxon>
        <taxon>Bacillales</taxon>
        <taxon>Bacillaceae</taxon>
        <taxon>Salirhabdus</taxon>
    </lineage>
</organism>
<keyword evidence="1" id="KW-0732">Signal</keyword>
<gene>
    <name evidence="3" type="ORF">HNQ94_003889</name>
</gene>
<dbReference type="InterPro" id="IPR014235">
    <property type="entry name" value="Spore_PdaA"/>
</dbReference>
<dbReference type="GO" id="GO:0005975">
    <property type="term" value="P:carbohydrate metabolic process"/>
    <property type="evidence" value="ECO:0007669"/>
    <property type="project" value="InterPro"/>
</dbReference>
<dbReference type="InterPro" id="IPR002509">
    <property type="entry name" value="NODB_dom"/>
</dbReference>
<keyword evidence="4" id="KW-1185">Reference proteome</keyword>
<dbReference type="Gene3D" id="3.20.20.370">
    <property type="entry name" value="Glycoside hydrolase/deacetylase"/>
    <property type="match status" value="1"/>
</dbReference>
<dbReference type="SUPFAM" id="SSF88713">
    <property type="entry name" value="Glycoside hydrolase/deacetylase"/>
    <property type="match status" value="1"/>
</dbReference>
<reference evidence="3 4" key="1">
    <citation type="submission" date="2020-08" db="EMBL/GenBank/DDBJ databases">
        <title>Genomic Encyclopedia of Type Strains, Phase IV (KMG-IV): sequencing the most valuable type-strain genomes for metagenomic binning, comparative biology and taxonomic classification.</title>
        <authorList>
            <person name="Goeker M."/>
        </authorList>
    </citation>
    <scope>NUCLEOTIDE SEQUENCE [LARGE SCALE GENOMIC DNA]</scope>
    <source>
        <strain evidence="3 4">DSM 19612</strain>
    </source>
</reference>
<dbReference type="NCBIfam" id="TIGR02884">
    <property type="entry name" value="spore_pdaA"/>
    <property type="match status" value="1"/>
</dbReference>
<dbReference type="GO" id="GO:0016020">
    <property type="term" value="C:membrane"/>
    <property type="evidence" value="ECO:0007669"/>
    <property type="project" value="TreeGrafter"/>
</dbReference>
<dbReference type="RefSeq" id="WP_174497942.1">
    <property type="nucleotide sequence ID" value="NZ_CADDWK010000023.1"/>
</dbReference>
<feature type="domain" description="NodB homology" evidence="2">
    <location>
        <begin position="67"/>
        <end position="246"/>
    </location>
</feature>
<dbReference type="PANTHER" id="PTHR10587:SF78">
    <property type="entry name" value="PEPTIDOGLYCAN-N-ACETYLMURAMIC ACID DEACETYLASE PDAA"/>
    <property type="match status" value="1"/>
</dbReference>
<name>A0A841Q9L9_9BACI</name>